<organism evidence="1 2">
    <name type="scientific">Scortum barcoo</name>
    <name type="common">barcoo grunter</name>
    <dbReference type="NCBI Taxonomy" id="214431"/>
    <lineage>
        <taxon>Eukaryota</taxon>
        <taxon>Metazoa</taxon>
        <taxon>Chordata</taxon>
        <taxon>Craniata</taxon>
        <taxon>Vertebrata</taxon>
        <taxon>Euteleostomi</taxon>
        <taxon>Actinopterygii</taxon>
        <taxon>Neopterygii</taxon>
        <taxon>Teleostei</taxon>
        <taxon>Neoteleostei</taxon>
        <taxon>Acanthomorphata</taxon>
        <taxon>Eupercaria</taxon>
        <taxon>Centrarchiformes</taxon>
        <taxon>Terapontoidei</taxon>
        <taxon>Terapontidae</taxon>
        <taxon>Scortum</taxon>
    </lineage>
</organism>
<accession>A0ACB8WSV9</accession>
<protein>
    <submittedName>
        <fullName evidence="1">Uncharacterized protein</fullName>
    </submittedName>
</protein>
<proteinExistence type="predicted"/>
<dbReference type="EMBL" id="CM041536">
    <property type="protein sequence ID" value="KAI3370922.1"/>
    <property type="molecule type" value="Genomic_DNA"/>
</dbReference>
<gene>
    <name evidence="1" type="ORF">L3Q82_007418</name>
</gene>
<dbReference type="Proteomes" id="UP000831701">
    <property type="component" value="Chromosome 6"/>
</dbReference>
<keyword evidence="2" id="KW-1185">Reference proteome</keyword>
<reference evidence="1" key="1">
    <citation type="submission" date="2022-04" db="EMBL/GenBank/DDBJ databases">
        <title>Jade perch genome.</title>
        <authorList>
            <person name="Chao B."/>
        </authorList>
    </citation>
    <scope>NUCLEOTIDE SEQUENCE</scope>
    <source>
        <strain evidence="1">CB-2022</strain>
    </source>
</reference>
<name>A0ACB8WSV9_9TELE</name>
<evidence type="ECO:0000313" key="2">
    <source>
        <dbReference type="Proteomes" id="UP000831701"/>
    </source>
</evidence>
<comment type="caution">
    <text evidence="1">The sequence shown here is derived from an EMBL/GenBank/DDBJ whole genome shotgun (WGS) entry which is preliminary data.</text>
</comment>
<evidence type="ECO:0000313" key="1">
    <source>
        <dbReference type="EMBL" id="KAI3370922.1"/>
    </source>
</evidence>
<sequence>MHMTETMDNAGERDTEKKKKVELRGTAFKGKKLDERTALSADPEDDPHINEQQEKLRSRQKGEQLQGPVTVKNDDDVEKAKQRQSEDNRETEPPACSSSQQMETENHEGYYNILIYSRILAEHCNHVHQVLQRLLKNKLFIKAEKCEFHSPQLSSLGFITQGGQVKADPEKVVAPLTSLTSPSCQFLWNHEANLAFSNLKALFATAPVLTQPDPAQQFMVEVDASDVIVALTWDIKAAVRQTHRQQPDTRDSPPGCLFVPNSACSQVLQWTQASKFSFHPGLNRTLTLLCHHFWWPSMDQDTREFVLAYLR</sequence>